<dbReference type="AlphaFoldDB" id="A0A0M2UUI1"/>
<accession>A0A0M2UUI1</accession>
<sequence>MIPLLRNTSQQKPLFHIIHEDDRYLLNTDDAEWFQVLYHFRYERYVGFGVDYYNALHEFNQKQAREREERGVEGEKDARETKEEARQRLLFSRVTMQAEGERGEGVLFEVKREDLSLSGVSPESIAPGKVPFRFGGKKPKCFFALLKSFIGATIMGFPAEPEKVYRLLKSNPSFARVCGFIPRHVRDEYCSEHIPSLRKLEQFDQIMKESGIWARIKVEEVKANITSGIIRKENELVGDTTHYYAYSGFETVVYKDASGKEQKKSQSKVTKRCGCEDKQGCSHSWGLSDDGAGTIVKSGGKMYWGHKASVLGYPRQGIPLDARAIKDAATFDGMTLYPHVKEVFEMYPEIQPSVERVLYDSAGDSDEIKKKFREDLGIEVKVSFNPRRKKEITEDLPRGIDKITPYGIPVCKAGYEMEYQGMRYEHEKFIYQAPKDSDNAPVCRACYHREDCCPNATGGRIINISFDLLPHIDPKDPPMAKRYKAIMSRRPAVERMIKRLKCDFGDDRLTKRGNDSFQAYLDKTMIAFHVLLRN</sequence>
<organism evidence="1 2">
    <name type="scientific">Candidatus Brocadia fulgida</name>
    <dbReference type="NCBI Taxonomy" id="380242"/>
    <lineage>
        <taxon>Bacteria</taxon>
        <taxon>Pseudomonadati</taxon>
        <taxon>Planctomycetota</taxon>
        <taxon>Candidatus Brocadiia</taxon>
        <taxon>Candidatus Brocadiales</taxon>
        <taxon>Candidatus Brocadiaceae</taxon>
        <taxon>Candidatus Brocadia</taxon>
    </lineage>
</organism>
<protein>
    <submittedName>
        <fullName evidence="1">Uncharacterized protein</fullName>
    </submittedName>
</protein>
<evidence type="ECO:0000313" key="2">
    <source>
        <dbReference type="Proteomes" id="UP000034954"/>
    </source>
</evidence>
<keyword evidence="2" id="KW-1185">Reference proteome</keyword>
<evidence type="ECO:0000313" key="1">
    <source>
        <dbReference type="EMBL" id="KKO18636.1"/>
    </source>
</evidence>
<comment type="caution">
    <text evidence="1">The sequence shown here is derived from an EMBL/GenBank/DDBJ whole genome shotgun (WGS) entry which is preliminary data.</text>
</comment>
<gene>
    <name evidence="1" type="ORF">BROFUL_02661</name>
</gene>
<reference evidence="1 2" key="1">
    <citation type="journal article" date="2013" name="BMC Microbiol.">
        <title>Identification of the type II cytochrome c maturation pathway in anammox bacteria by comparative genomics.</title>
        <authorList>
            <person name="Ferousi C."/>
            <person name="Speth D.R."/>
            <person name="Reimann J."/>
            <person name="Op den Camp H.J."/>
            <person name="Allen J.W."/>
            <person name="Keltjens J.T."/>
            <person name="Jetten M.S."/>
        </authorList>
    </citation>
    <scope>NUCLEOTIDE SEQUENCE [LARGE SCALE GENOMIC DNA]</scope>
    <source>
        <strain evidence="1">RU1</strain>
    </source>
</reference>
<dbReference type="EMBL" id="LAQJ01000244">
    <property type="protein sequence ID" value="KKO18636.1"/>
    <property type="molecule type" value="Genomic_DNA"/>
</dbReference>
<name>A0A0M2UUI1_9BACT</name>
<proteinExistence type="predicted"/>
<dbReference type="Proteomes" id="UP000034954">
    <property type="component" value="Unassembled WGS sequence"/>
</dbReference>